<organism evidence="2 3">
    <name type="scientific">Bradyrhizobium yuanmingense</name>
    <dbReference type="NCBI Taxonomy" id="108015"/>
    <lineage>
        <taxon>Bacteria</taxon>
        <taxon>Pseudomonadati</taxon>
        <taxon>Pseudomonadota</taxon>
        <taxon>Alphaproteobacteria</taxon>
        <taxon>Hyphomicrobiales</taxon>
        <taxon>Nitrobacteraceae</taxon>
        <taxon>Bradyrhizobium</taxon>
    </lineage>
</organism>
<dbReference type="EMBL" id="JBGBZN010000002">
    <property type="protein sequence ID" value="MEY9473904.1"/>
    <property type="molecule type" value="Genomic_DNA"/>
</dbReference>
<feature type="transmembrane region" description="Helical" evidence="1">
    <location>
        <begin position="37"/>
        <end position="62"/>
    </location>
</feature>
<protein>
    <submittedName>
        <fullName evidence="2">Uncharacterized protein</fullName>
    </submittedName>
</protein>
<reference evidence="2 3" key="1">
    <citation type="submission" date="2024-07" db="EMBL/GenBank/DDBJ databases">
        <title>Genomic Encyclopedia of Type Strains, Phase V (KMG-V): Genome sequencing to study the core and pangenomes of soil and plant-associated prokaryotes.</title>
        <authorList>
            <person name="Whitman W."/>
        </authorList>
    </citation>
    <scope>NUCLEOTIDE SEQUENCE [LARGE SCALE GENOMIC DNA]</scope>
    <source>
        <strain evidence="2 3">USDA 222</strain>
    </source>
</reference>
<comment type="caution">
    <text evidence="2">The sequence shown here is derived from an EMBL/GenBank/DDBJ whole genome shotgun (WGS) entry which is preliminary data.</text>
</comment>
<accession>A0ABV4GRL2</accession>
<evidence type="ECO:0000313" key="2">
    <source>
        <dbReference type="EMBL" id="MEY9473904.1"/>
    </source>
</evidence>
<keyword evidence="1" id="KW-1133">Transmembrane helix</keyword>
<dbReference type="Proteomes" id="UP001565474">
    <property type="component" value="Unassembled WGS sequence"/>
</dbReference>
<sequence>MGGVGSARKALAQLVEMPLPTLALLVRRRLNARPKGLFIMTLNLNVRGAILVAAAITGLVALTSPARADRCDDSAKELASQVDRLKVNFRAANVVYLTHPAAKELSVGCRGDKYSIELYAKGDRKPKPEFYALVGSMAAIVFTVTKDDTTTGATRCLKRMGLLRGDKVTMRYRRLNMECIRTKTEASIAITRGKDE</sequence>
<evidence type="ECO:0000256" key="1">
    <source>
        <dbReference type="SAM" id="Phobius"/>
    </source>
</evidence>
<evidence type="ECO:0000313" key="3">
    <source>
        <dbReference type="Proteomes" id="UP001565474"/>
    </source>
</evidence>
<keyword evidence="1" id="KW-0812">Transmembrane</keyword>
<keyword evidence="3" id="KW-1185">Reference proteome</keyword>
<name>A0ABV4GRL2_9BRAD</name>
<gene>
    <name evidence="2" type="ORF">ABH992_006303</name>
</gene>
<keyword evidence="1" id="KW-0472">Membrane</keyword>
<proteinExistence type="predicted"/>